<gene>
    <name evidence="1" type="ORF">FP507_03755</name>
</gene>
<evidence type="ECO:0000313" key="1">
    <source>
        <dbReference type="EMBL" id="KAA6232304.1"/>
    </source>
</evidence>
<dbReference type="RefSeq" id="WP_225739449.1">
    <property type="nucleotide sequence ID" value="NZ_VMRG01000001.1"/>
</dbReference>
<accession>A0A5M8IDH7</accession>
<sequence length="63" mass="7141">MEHWKTIFNKKDTAAGGCRLTSEKSEWLFLNNDVVLNHQLGGSYLRKSGECLFPITNSQLVIT</sequence>
<organism evidence="1 2">
    <name type="scientific">Chlorobium phaeovibrioides</name>
    <dbReference type="NCBI Taxonomy" id="1094"/>
    <lineage>
        <taxon>Bacteria</taxon>
        <taxon>Pseudomonadati</taxon>
        <taxon>Chlorobiota</taxon>
        <taxon>Chlorobiia</taxon>
        <taxon>Chlorobiales</taxon>
        <taxon>Chlorobiaceae</taxon>
        <taxon>Chlorobium/Pelodictyon group</taxon>
        <taxon>Chlorobium</taxon>
    </lineage>
</organism>
<proteinExistence type="predicted"/>
<dbReference type="Proteomes" id="UP000327458">
    <property type="component" value="Unassembled WGS sequence"/>
</dbReference>
<protein>
    <submittedName>
        <fullName evidence="1">Uncharacterized protein</fullName>
    </submittedName>
</protein>
<comment type="caution">
    <text evidence="1">The sequence shown here is derived from an EMBL/GenBank/DDBJ whole genome shotgun (WGS) entry which is preliminary data.</text>
</comment>
<dbReference type="AlphaFoldDB" id="A0A5M8IDH7"/>
<dbReference type="EMBL" id="VMRG01000001">
    <property type="protein sequence ID" value="KAA6232304.1"/>
    <property type="molecule type" value="Genomic_DNA"/>
</dbReference>
<reference evidence="1 2" key="1">
    <citation type="submission" date="2019-07" db="EMBL/GenBank/DDBJ databases">
        <title>Draft genome Sequence of Chlorobium phaeovibrioides sp. strain PhvTcv-s14, from the Phylum Chlorobi.</title>
        <authorList>
            <person name="Babenko V."/>
            <person name="Boldyreva D."/>
            <person name="Kanygina A."/>
            <person name="Selezneva O."/>
            <person name="Akopiyan T."/>
            <person name="Lunina O."/>
        </authorList>
    </citation>
    <scope>NUCLEOTIDE SEQUENCE [LARGE SCALE GENOMIC DNA]</scope>
    <source>
        <strain evidence="1 2">GrTcv12</strain>
    </source>
</reference>
<evidence type="ECO:0000313" key="2">
    <source>
        <dbReference type="Proteomes" id="UP000327458"/>
    </source>
</evidence>
<name>A0A5M8IDH7_CHLPH</name>